<dbReference type="EMBL" id="FOUT01000001">
    <property type="protein sequence ID" value="SFM49352.1"/>
    <property type="molecule type" value="Genomic_DNA"/>
</dbReference>
<comment type="similarity">
    <text evidence="1">Belongs to the ComF/GntX family.</text>
</comment>
<evidence type="ECO:0000259" key="2">
    <source>
        <dbReference type="Pfam" id="PF18912"/>
    </source>
</evidence>
<dbReference type="Gene3D" id="3.40.50.2020">
    <property type="match status" value="1"/>
</dbReference>
<organism evidence="3 4">
    <name type="scientific">Flavobacterium succinicans</name>
    <dbReference type="NCBI Taxonomy" id="29536"/>
    <lineage>
        <taxon>Bacteria</taxon>
        <taxon>Pseudomonadati</taxon>
        <taxon>Bacteroidota</taxon>
        <taxon>Flavobacteriia</taxon>
        <taxon>Flavobacteriales</taxon>
        <taxon>Flavobacteriaceae</taxon>
        <taxon>Flavobacterium</taxon>
    </lineage>
</organism>
<dbReference type="CDD" id="cd06223">
    <property type="entry name" value="PRTases_typeI"/>
    <property type="match status" value="1"/>
</dbReference>
<dbReference type="PANTHER" id="PTHR47505">
    <property type="entry name" value="DNA UTILIZATION PROTEIN YHGH"/>
    <property type="match status" value="1"/>
</dbReference>
<protein>
    <submittedName>
        <fullName evidence="3">ComF family protein</fullName>
    </submittedName>
</protein>
<gene>
    <name evidence="3" type="ORF">SAMN05444143_101277</name>
</gene>
<dbReference type="SUPFAM" id="SSF53271">
    <property type="entry name" value="PRTase-like"/>
    <property type="match status" value="1"/>
</dbReference>
<dbReference type="RefSeq" id="WP_024980656.1">
    <property type="nucleotide sequence ID" value="NZ_CBCRUM010000001.1"/>
</dbReference>
<evidence type="ECO:0000256" key="1">
    <source>
        <dbReference type="ARBA" id="ARBA00008007"/>
    </source>
</evidence>
<dbReference type="InterPro" id="IPR044005">
    <property type="entry name" value="DZR_2"/>
</dbReference>
<reference evidence="4" key="1">
    <citation type="submission" date="2016-10" db="EMBL/GenBank/DDBJ databases">
        <authorList>
            <person name="Varghese N."/>
            <person name="Submissions S."/>
        </authorList>
    </citation>
    <scope>NUCLEOTIDE SEQUENCE [LARGE SCALE GENOMIC DNA]</scope>
    <source>
        <strain evidence="4">DSM 4002</strain>
    </source>
</reference>
<evidence type="ECO:0000313" key="3">
    <source>
        <dbReference type="EMBL" id="SFM49352.1"/>
    </source>
</evidence>
<sequence length="227" mass="26157">MIKNLIDLFFPPVCSGCHALLLSNEKTICTQCRHELPQTNHHLLPENEAYKKFYGRIPLEHASAFLYFHKKGMVQELIHNLKYRGQQEIGTQLGHWYAEDLKNCEPLKNVAAIIPVPLHTKRWRKRGYNQVDTFAEALSMVLNIPIRRDILFKKLHVKTQSKKNLMGRIYGDQKVFEVNFSPEDHQKHYLILDDVLTTGATLEACSRALLEIPNTKISIVCIAMAHS</sequence>
<dbReference type="PANTHER" id="PTHR47505:SF1">
    <property type="entry name" value="DNA UTILIZATION PROTEIN YHGH"/>
    <property type="match status" value="1"/>
</dbReference>
<proteinExistence type="inferred from homology"/>
<accession>A0A1I4RAQ0</accession>
<dbReference type="AlphaFoldDB" id="A0A1I4RAQ0"/>
<feature type="domain" description="Double zinc ribbon" evidence="2">
    <location>
        <begin position="5"/>
        <end position="39"/>
    </location>
</feature>
<name>A0A1I4RAQ0_9FLAO</name>
<dbReference type="InterPro" id="IPR000836">
    <property type="entry name" value="PRTase_dom"/>
</dbReference>
<dbReference type="eggNOG" id="COG1040">
    <property type="taxonomic scope" value="Bacteria"/>
</dbReference>
<evidence type="ECO:0000313" key="4">
    <source>
        <dbReference type="Proteomes" id="UP000182961"/>
    </source>
</evidence>
<keyword evidence="4" id="KW-1185">Reference proteome</keyword>
<dbReference type="Proteomes" id="UP000182961">
    <property type="component" value="Unassembled WGS sequence"/>
</dbReference>
<dbReference type="InterPro" id="IPR051910">
    <property type="entry name" value="ComF/GntX_DNA_util-trans"/>
</dbReference>
<dbReference type="InterPro" id="IPR029057">
    <property type="entry name" value="PRTase-like"/>
</dbReference>
<dbReference type="Pfam" id="PF18912">
    <property type="entry name" value="DZR_2"/>
    <property type="match status" value="1"/>
</dbReference>